<feature type="domain" description="Uracil-DNA glycosylase-like" evidence="5">
    <location>
        <begin position="82"/>
        <end position="257"/>
    </location>
</feature>
<evidence type="ECO:0000313" key="6">
    <source>
        <dbReference type="EMBL" id="KAF2494323.1"/>
    </source>
</evidence>
<dbReference type="SUPFAM" id="SSF52141">
    <property type="entry name" value="Uracil-DNA glycosylase-like"/>
    <property type="match status" value="1"/>
</dbReference>
<dbReference type="GO" id="GO:0004844">
    <property type="term" value="F:uracil DNA N-glycosylase activity"/>
    <property type="evidence" value="ECO:0007669"/>
    <property type="project" value="TreeGrafter"/>
</dbReference>
<dbReference type="AlphaFoldDB" id="A0A6A6QRF7"/>
<proteinExistence type="predicted"/>
<evidence type="ECO:0000256" key="4">
    <source>
        <dbReference type="SAM" id="MobiDB-lite"/>
    </source>
</evidence>
<dbReference type="InterPro" id="IPR015637">
    <property type="entry name" value="MUG/TDG"/>
</dbReference>
<dbReference type="Proteomes" id="UP000799750">
    <property type="component" value="Unassembled WGS sequence"/>
</dbReference>
<dbReference type="InterPro" id="IPR005122">
    <property type="entry name" value="Uracil-DNA_glycosylase-like"/>
</dbReference>
<keyword evidence="7" id="KW-1185">Reference proteome</keyword>
<evidence type="ECO:0000256" key="3">
    <source>
        <dbReference type="ARBA" id="ARBA00023204"/>
    </source>
</evidence>
<dbReference type="PANTHER" id="PTHR12159:SF9">
    <property type="entry name" value="G_T MISMATCH-SPECIFIC THYMINE DNA GLYCOSYLASE"/>
    <property type="match status" value="1"/>
</dbReference>
<name>A0A6A6QRF7_9PEZI</name>
<gene>
    <name evidence="6" type="ORF">BU16DRAFT_437794</name>
</gene>
<dbReference type="FunFam" id="3.40.470.10:FF:000010">
    <property type="entry name" value="G/U mismatch-specific DNA glycosylase"/>
    <property type="match status" value="1"/>
</dbReference>
<dbReference type="EMBL" id="MU004191">
    <property type="protein sequence ID" value="KAF2494323.1"/>
    <property type="molecule type" value="Genomic_DNA"/>
</dbReference>
<organism evidence="6 7">
    <name type="scientific">Lophium mytilinum</name>
    <dbReference type="NCBI Taxonomy" id="390894"/>
    <lineage>
        <taxon>Eukaryota</taxon>
        <taxon>Fungi</taxon>
        <taxon>Dikarya</taxon>
        <taxon>Ascomycota</taxon>
        <taxon>Pezizomycotina</taxon>
        <taxon>Dothideomycetes</taxon>
        <taxon>Pleosporomycetidae</taxon>
        <taxon>Mytilinidiales</taxon>
        <taxon>Mytilinidiaceae</taxon>
        <taxon>Lophium</taxon>
    </lineage>
</organism>
<dbReference type="PANTHER" id="PTHR12159">
    <property type="entry name" value="G/T AND G/U MISMATCH-SPECIFIC DNA GLYCOSYLASE"/>
    <property type="match status" value="1"/>
</dbReference>
<dbReference type="CDD" id="cd10028">
    <property type="entry name" value="UDG-F2_TDG_MUG"/>
    <property type="match status" value="1"/>
</dbReference>
<reference evidence="6" key="1">
    <citation type="journal article" date="2020" name="Stud. Mycol.">
        <title>101 Dothideomycetes genomes: a test case for predicting lifestyles and emergence of pathogens.</title>
        <authorList>
            <person name="Haridas S."/>
            <person name="Albert R."/>
            <person name="Binder M."/>
            <person name="Bloem J."/>
            <person name="Labutti K."/>
            <person name="Salamov A."/>
            <person name="Andreopoulos B."/>
            <person name="Baker S."/>
            <person name="Barry K."/>
            <person name="Bills G."/>
            <person name="Bluhm B."/>
            <person name="Cannon C."/>
            <person name="Castanera R."/>
            <person name="Culley D."/>
            <person name="Daum C."/>
            <person name="Ezra D."/>
            <person name="Gonzalez J."/>
            <person name="Henrissat B."/>
            <person name="Kuo A."/>
            <person name="Liang C."/>
            <person name="Lipzen A."/>
            <person name="Lutzoni F."/>
            <person name="Magnuson J."/>
            <person name="Mondo S."/>
            <person name="Nolan M."/>
            <person name="Ohm R."/>
            <person name="Pangilinan J."/>
            <person name="Park H.-J."/>
            <person name="Ramirez L."/>
            <person name="Alfaro M."/>
            <person name="Sun H."/>
            <person name="Tritt A."/>
            <person name="Yoshinaga Y."/>
            <person name="Zwiers L.-H."/>
            <person name="Turgeon B."/>
            <person name="Goodwin S."/>
            <person name="Spatafora J."/>
            <person name="Crous P."/>
            <person name="Grigoriev I."/>
        </authorList>
    </citation>
    <scope>NUCLEOTIDE SEQUENCE</scope>
    <source>
        <strain evidence="6">CBS 269.34</strain>
    </source>
</reference>
<sequence length="272" mass="29921">PQAPPPTFNGRLQQFSYASSSTPQASPKKPTPSPARLPKRTLQSSNDAVSTISPKPSKKRRQSSKYAAPSTYAHLNPLTDILEPNLVCVFVGTNPGVQTATAGHAYAHPSNHFWKLLHSSGLTARRLSPSEDRSLPAAYCMGNTNIVSRPSKDAAELSKEEIAAGTKILEEKFRRYRPEAVCIVGKGIWEGVWRWRYRRGFKKGEFAYGWQGEAENMGVCGEGEEGGAWGGARVFVTTTTSGLAASLKPAEKEAIWRPFGDWVNKRREERGF</sequence>
<feature type="non-terminal residue" evidence="6">
    <location>
        <position position="1"/>
    </location>
</feature>
<feature type="non-terminal residue" evidence="6">
    <location>
        <position position="272"/>
    </location>
</feature>
<evidence type="ECO:0000313" key="7">
    <source>
        <dbReference type="Proteomes" id="UP000799750"/>
    </source>
</evidence>
<dbReference type="InterPro" id="IPR036895">
    <property type="entry name" value="Uracil-DNA_glycosylase-like_sf"/>
</dbReference>
<dbReference type="Pfam" id="PF03167">
    <property type="entry name" value="UDG"/>
    <property type="match status" value="1"/>
</dbReference>
<dbReference type="GO" id="GO:0008263">
    <property type="term" value="F:pyrimidine-specific mismatch base pair DNA N-glycosylase activity"/>
    <property type="evidence" value="ECO:0007669"/>
    <property type="project" value="TreeGrafter"/>
</dbReference>
<feature type="compositionally biased region" description="Polar residues" evidence="4">
    <location>
        <begin position="41"/>
        <end position="52"/>
    </location>
</feature>
<dbReference type="GO" id="GO:0006285">
    <property type="term" value="P:base-excision repair, AP site formation"/>
    <property type="evidence" value="ECO:0007669"/>
    <property type="project" value="InterPro"/>
</dbReference>
<evidence type="ECO:0000259" key="5">
    <source>
        <dbReference type="Pfam" id="PF03167"/>
    </source>
</evidence>
<keyword evidence="1" id="KW-0227">DNA damage</keyword>
<dbReference type="Gene3D" id="3.40.470.10">
    <property type="entry name" value="Uracil-DNA glycosylase-like domain"/>
    <property type="match status" value="1"/>
</dbReference>
<evidence type="ECO:0000256" key="1">
    <source>
        <dbReference type="ARBA" id="ARBA00022763"/>
    </source>
</evidence>
<keyword evidence="3" id="KW-0234">DNA repair</keyword>
<evidence type="ECO:0000256" key="2">
    <source>
        <dbReference type="ARBA" id="ARBA00022801"/>
    </source>
</evidence>
<protein>
    <submittedName>
        <fullName evidence="6">DNA glycosylase</fullName>
    </submittedName>
</protein>
<keyword evidence="2" id="KW-0378">Hydrolase</keyword>
<feature type="region of interest" description="Disordered" evidence="4">
    <location>
        <begin position="1"/>
        <end position="68"/>
    </location>
</feature>
<feature type="compositionally biased region" description="Polar residues" evidence="4">
    <location>
        <begin position="10"/>
        <end position="25"/>
    </location>
</feature>
<dbReference type="OrthoDB" id="565731at2759"/>
<accession>A0A6A6QRF7</accession>